<proteinExistence type="predicted"/>
<dbReference type="Pfam" id="PF17001">
    <property type="entry name" value="T3SS_basalb_I"/>
    <property type="match status" value="1"/>
</dbReference>
<accession>A0A7X4LN73</accession>
<organism evidence="3 4">
    <name type="scientific">Vibrio eleionomae</name>
    <dbReference type="NCBI Taxonomy" id="2653505"/>
    <lineage>
        <taxon>Bacteria</taxon>
        <taxon>Pseudomonadati</taxon>
        <taxon>Pseudomonadota</taxon>
        <taxon>Gammaproteobacteria</taxon>
        <taxon>Vibrionales</taxon>
        <taxon>Vibrionaceae</taxon>
        <taxon>Vibrio</taxon>
    </lineage>
</organism>
<evidence type="ECO:0000313" key="4">
    <source>
        <dbReference type="Proteomes" id="UP000462621"/>
    </source>
</evidence>
<feature type="compositionally biased region" description="Polar residues" evidence="2">
    <location>
        <begin position="8"/>
        <end position="19"/>
    </location>
</feature>
<comment type="caution">
    <text evidence="3">The sequence shown here is derived from an EMBL/GenBank/DDBJ whole genome shotgun (WGS) entry which is preliminary data.</text>
</comment>
<keyword evidence="4" id="KW-1185">Reference proteome</keyword>
<evidence type="ECO:0000313" key="3">
    <source>
        <dbReference type="EMBL" id="MZI95085.1"/>
    </source>
</evidence>
<dbReference type="InterPro" id="IPR012670">
    <property type="entry name" value="T3SS_YscI/HrpB"/>
</dbReference>
<name>A0A7X4LN73_9VIBR</name>
<sequence>MSFEAIKSNHSAVTATHTESSSLSLSRPTQSPTQDDISWFSATIKSQNTATDPNVAERIVDQLAGSSKELQNLSNDANRALRKASRSSDPKDVIQANRALSSFYLESLLTTKLISKGTQAIEKVTSLQ</sequence>
<reference evidence="3 4" key="1">
    <citation type="submission" date="2019-10" db="EMBL/GenBank/DDBJ databases">
        <title>Vibrio sp. nov. isolated from a shrimp pond.</title>
        <authorList>
            <person name="Gomez-Gil B."/>
            <person name="Enciso-Ibarra J."/>
            <person name="Enciso-Ibarra K."/>
            <person name="Bolan-Mejia C."/>
        </authorList>
    </citation>
    <scope>NUCLEOTIDE SEQUENCE [LARGE SCALE GENOMIC DNA]</scope>
    <source>
        <strain evidence="3 4">CAIM 722</strain>
    </source>
</reference>
<gene>
    <name evidence="3" type="ORF">F9817_18060</name>
</gene>
<feature type="region of interest" description="Disordered" evidence="2">
    <location>
        <begin position="1"/>
        <end position="36"/>
    </location>
</feature>
<evidence type="ECO:0000256" key="1">
    <source>
        <dbReference type="SAM" id="Coils"/>
    </source>
</evidence>
<dbReference type="Proteomes" id="UP000462621">
    <property type="component" value="Unassembled WGS sequence"/>
</dbReference>
<protein>
    <submittedName>
        <fullName evidence="3">EscI/YscI/HrpB family type III secretion system inner rod protein</fullName>
    </submittedName>
</protein>
<dbReference type="RefSeq" id="WP_161157560.1">
    <property type="nucleotide sequence ID" value="NZ_WEKT01000044.1"/>
</dbReference>
<feature type="coiled-coil region" evidence="1">
    <location>
        <begin position="56"/>
        <end position="83"/>
    </location>
</feature>
<dbReference type="GO" id="GO:0030254">
    <property type="term" value="P:protein secretion by the type III secretion system"/>
    <property type="evidence" value="ECO:0007669"/>
    <property type="project" value="InterPro"/>
</dbReference>
<dbReference type="AlphaFoldDB" id="A0A7X4LN73"/>
<keyword evidence="1" id="KW-0175">Coiled coil</keyword>
<evidence type="ECO:0000256" key="2">
    <source>
        <dbReference type="SAM" id="MobiDB-lite"/>
    </source>
</evidence>
<feature type="compositionally biased region" description="Polar residues" evidence="2">
    <location>
        <begin position="27"/>
        <end position="36"/>
    </location>
</feature>
<dbReference type="EMBL" id="WEKT01000044">
    <property type="protein sequence ID" value="MZI95085.1"/>
    <property type="molecule type" value="Genomic_DNA"/>
</dbReference>